<dbReference type="InterPro" id="IPR051783">
    <property type="entry name" value="NAD(P)-dependent_oxidoreduct"/>
</dbReference>
<gene>
    <name evidence="2" type="ORF">K461DRAFT_287882</name>
</gene>
<dbReference type="AlphaFoldDB" id="A0A9P4ISH5"/>
<evidence type="ECO:0000259" key="1">
    <source>
        <dbReference type="Pfam" id="PF01370"/>
    </source>
</evidence>
<dbReference type="EMBL" id="ML996091">
    <property type="protein sequence ID" value="KAF2149197.1"/>
    <property type="molecule type" value="Genomic_DNA"/>
</dbReference>
<dbReference type="OrthoDB" id="2130169at2759"/>
<comment type="caution">
    <text evidence="2">The sequence shown here is derived from an EMBL/GenBank/DDBJ whole genome shotgun (WGS) entry which is preliminary data.</text>
</comment>
<name>A0A9P4ISH5_9PEZI</name>
<accession>A0A9P4ISH5</accession>
<evidence type="ECO:0000313" key="2">
    <source>
        <dbReference type="EMBL" id="KAF2149197.1"/>
    </source>
</evidence>
<organism evidence="2 3">
    <name type="scientific">Myriangium duriaei CBS 260.36</name>
    <dbReference type="NCBI Taxonomy" id="1168546"/>
    <lineage>
        <taxon>Eukaryota</taxon>
        <taxon>Fungi</taxon>
        <taxon>Dikarya</taxon>
        <taxon>Ascomycota</taxon>
        <taxon>Pezizomycotina</taxon>
        <taxon>Dothideomycetes</taxon>
        <taxon>Dothideomycetidae</taxon>
        <taxon>Myriangiales</taxon>
        <taxon>Myriangiaceae</taxon>
        <taxon>Myriangium</taxon>
    </lineage>
</organism>
<dbReference type="GO" id="GO:0005737">
    <property type="term" value="C:cytoplasm"/>
    <property type="evidence" value="ECO:0007669"/>
    <property type="project" value="TreeGrafter"/>
</dbReference>
<keyword evidence="3" id="KW-1185">Reference proteome</keyword>
<dbReference type="PANTHER" id="PTHR48079">
    <property type="entry name" value="PROTEIN YEEZ"/>
    <property type="match status" value="1"/>
</dbReference>
<dbReference type="GO" id="GO:0004029">
    <property type="term" value="F:aldehyde dehydrogenase (NAD+) activity"/>
    <property type="evidence" value="ECO:0007669"/>
    <property type="project" value="TreeGrafter"/>
</dbReference>
<dbReference type="Proteomes" id="UP000799439">
    <property type="component" value="Unassembled WGS sequence"/>
</dbReference>
<reference evidence="2" key="1">
    <citation type="journal article" date="2020" name="Stud. Mycol.">
        <title>101 Dothideomycetes genomes: a test case for predicting lifestyles and emergence of pathogens.</title>
        <authorList>
            <person name="Haridas S."/>
            <person name="Albert R."/>
            <person name="Binder M."/>
            <person name="Bloem J."/>
            <person name="Labutti K."/>
            <person name="Salamov A."/>
            <person name="Andreopoulos B."/>
            <person name="Baker S."/>
            <person name="Barry K."/>
            <person name="Bills G."/>
            <person name="Bluhm B."/>
            <person name="Cannon C."/>
            <person name="Castanera R."/>
            <person name="Culley D."/>
            <person name="Daum C."/>
            <person name="Ezra D."/>
            <person name="Gonzalez J."/>
            <person name="Henrissat B."/>
            <person name="Kuo A."/>
            <person name="Liang C."/>
            <person name="Lipzen A."/>
            <person name="Lutzoni F."/>
            <person name="Magnuson J."/>
            <person name="Mondo S."/>
            <person name="Nolan M."/>
            <person name="Ohm R."/>
            <person name="Pangilinan J."/>
            <person name="Park H.-J."/>
            <person name="Ramirez L."/>
            <person name="Alfaro M."/>
            <person name="Sun H."/>
            <person name="Tritt A."/>
            <person name="Yoshinaga Y."/>
            <person name="Zwiers L.-H."/>
            <person name="Turgeon B."/>
            <person name="Goodwin S."/>
            <person name="Spatafora J."/>
            <person name="Crous P."/>
            <person name="Grigoriev I."/>
        </authorList>
    </citation>
    <scope>NUCLEOTIDE SEQUENCE</scope>
    <source>
        <strain evidence="2">CBS 260.36</strain>
    </source>
</reference>
<dbReference type="InterPro" id="IPR001509">
    <property type="entry name" value="Epimerase_deHydtase"/>
</dbReference>
<protein>
    <submittedName>
        <fullName evidence="2">NAD(P)-binding protein</fullName>
    </submittedName>
</protein>
<dbReference type="InterPro" id="IPR036291">
    <property type="entry name" value="NAD(P)-bd_dom_sf"/>
</dbReference>
<feature type="domain" description="NAD-dependent epimerase/dehydratase" evidence="1">
    <location>
        <begin position="3"/>
        <end position="82"/>
    </location>
</feature>
<dbReference type="Pfam" id="PF01370">
    <property type="entry name" value="Epimerase"/>
    <property type="match status" value="1"/>
</dbReference>
<dbReference type="PANTHER" id="PTHR48079:SF8">
    <property type="entry name" value="NAD(P)-BINDING DOMAIN-CONTAINING PROTEIN"/>
    <property type="match status" value="1"/>
</dbReference>
<evidence type="ECO:0000313" key="3">
    <source>
        <dbReference type="Proteomes" id="UP000799439"/>
    </source>
</evidence>
<dbReference type="SUPFAM" id="SSF51735">
    <property type="entry name" value="NAD(P)-binding Rossmann-fold domains"/>
    <property type="match status" value="1"/>
</dbReference>
<sequence length="336" mass="35915">MTIFLTGATGYLGGDTLHQLIESGIPASQISCLVRSEEKAKPVEAAYPGIRIVIGDLDNSALLETESEAANIVLNLASTSHAGGFSAIAKGLTRKAKPGYWIQIGGASVVSARDVEEKRWGEPPEASYDDAKDSDAIVSLIKANKKRVAENILLSQPSDALNYALILGPLIYGDGRGPVHQRSMQAPDIAKVTLQRKKGFTLGRGLNIWSNIHVRDISSQVGKLVQAAQKSHRDDLWNAKGIYAVENGQMEFGELSRRIAKSAHEQGFIDSPSSDDKITGDQADSLVGHASVLWGTNAVLKSTKSQSLLGWKAQQPSLAELVPAIVKEEAAALEGK</sequence>
<proteinExistence type="predicted"/>
<dbReference type="Gene3D" id="3.40.50.720">
    <property type="entry name" value="NAD(P)-binding Rossmann-like Domain"/>
    <property type="match status" value="1"/>
</dbReference>